<accession>A0A1B7TIF1</accession>
<protein>
    <submittedName>
        <fullName evidence="1">Uncharacterized protein</fullName>
    </submittedName>
</protein>
<comment type="caution">
    <text evidence="1">The sequence shown here is derived from an EMBL/GenBank/DDBJ whole genome shotgun (WGS) entry which is preliminary data.</text>
</comment>
<name>A0A1B7TIF1_9ASCO</name>
<reference evidence="2" key="1">
    <citation type="journal article" date="2016" name="Proc. Natl. Acad. Sci. U.S.A.">
        <title>Comparative genomics of biotechnologically important yeasts.</title>
        <authorList>
            <person name="Riley R."/>
            <person name="Haridas S."/>
            <person name="Wolfe K.H."/>
            <person name="Lopes M.R."/>
            <person name="Hittinger C.T."/>
            <person name="Goeker M."/>
            <person name="Salamov A.A."/>
            <person name="Wisecaver J.H."/>
            <person name="Long T.M."/>
            <person name="Calvey C.H."/>
            <person name="Aerts A.L."/>
            <person name="Barry K.W."/>
            <person name="Choi C."/>
            <person name="Clum A."/>
            <person name="Coughlan A.Y."/>
            <person name="Deshpande S."/>
            <person name="Douglass A.P."/>
            <person name="Hanson S.J."/>
            <person name="Klenk H.-P."/>
            <person name="LaButti K.M."/>
            <person name="Lapidus A."/>
            <person name="Lindquist E.A."/>
            <person name="Lipzen A.M."/>
            <person name="Meier-Kolthoff J.P."/>
            <person name="Ohm R.A."/>
            <person name="Otillar R.P."/>
            <person name="Pangilinan J.L."/>
            <person name="Peng Y."/>
            <person name="Rokas A."/>
            <person name="Rosa C.A."/>
            <person name="Scheuner C."/>
            <person name="Sibirny A.A."/>
            <person name="Slot J.C."/>
            <person name="Stielow J.B."/>
            <person name="Sun H."/>
            <person name="Kurtzman C.P."/>
            <person name="Blackwell M."/>
            <person name="Grigoriev I.V."/>
            <person name="Jeffries T.W."/>
        </authorList>
    </citation>
    <scope>NUCLEOTIDE SEQUENCE [LARGE SCALE GENOMIC DNA]</scope>
    <source>
        <strain evidence="2">NRRL Y-1626</strain>
    </source>
</reference>
<dbReference type="Proteomes" id="UP000092321">
    <property type="component" value="Unassembled WGS sequence"/>
</dbReference>
<keyword evidence="2" id="KW-1185">Reference proteome</keyword>
<organism evidence="1 2">
    <name type="scientific">Hanseniaspora valbyensis NRRL Y-1626</name>
    <dbReference type="NCBI Taxonomy" id="766949"/>
    <lineage>
        <taxon>Eukaryota</taxon>
        <taxon>Fungi</taxon>
        <taxon>Dikarya</taxon>
        <taxon>Ascomycota</taxon>
        <taxon>Saccharomycotina</taxon>
        <taxon>Saccharomycetes</taxon>
        <taxon>Saccharomycodales</taxon>
        <taxon>Saccharomycodaceae</taxon>
        <taxon>Hanseniaspora</taxon>
    </lineage>
</organism>
<evidence type="ECO:0000313" key="1">
    <source>
        <dbReference type="EMBL" id="OBA28530.1"/>
    </source>
</evidence>
<gene>
    <name evidence="1" type="ORF">HANVADRAFT_92298</name>
</gene>
<dbReference type="EMBL" id="LXPE01000003">
    <property type="protein sequence ID" value="OBA28530.1"/>
    <property type="molecule type" value="Genomic_DNA"/>
</dbReference>
<sequence>MSLSKTYFRLPSFFNTFPFKKTSIINIPNEYKDSVLIERNLLHLYKRFLRLSTLINYKDSTISSFHYKKLFLKIVRSRFKVDPIKLFDGRLILNSDIDISFKLEKLKQKYIQLNDEEEKSIYLKNIDNELIKNYQFFSINQFEQFYALICKSLYEEDSFLINFLNNSINGLENPSLVLENKTTNFNRLLFGTVLNVVTNLNSNHRIRSDWKSLFTETPIIKDKTEKTLSQQQYDYFKQLRDNAHVNYLKNEKNTTSNGPIDKYIFYRHLASQVNAREIKKQNTILASYVCEKDYKNGFEIVNHINTFCNNNNQMMSDFSLTHQFILSKYFKQKVVIPYITQQKEDRNINNKSKQISISINLFNKVI</sequence>
<evidence type="ECO:0000313" key="2">
    <source>
        <dbReference type="Proteomes" id="UP000092321"/>
    </source>
</evidence>
<dbReference type="OrthoDB" id="3972992at2759"/>
<dbReference type="AlphaFoldDB" id="A0A1B7TIF1"/>
<proteinExistence type="predicted"/>